<evidence type="ECO:0000256" key="1">
    <source>
        <dbReference type="SAM" id="MobiDB-lite"/>
    </source>
</evidence>
<feature type="region of interest" description="Disordered" evidence="1">
    <location>
        <begin position="1"/>
        <end position="66"/>
    </location>
</feature>
<protein>
    <submittedName>
        <fullName evidence="2">Jg2710 protein</fullName>
    </submittedName>
</protein>
<evidence type="ECO:0000313" key="3">
    <source>
        <dbReference type="Proteomes" id="UP000838756"/>
    </source>
</evidence>
<gene>
    <name evidence="2" type="primary">jg2710</name>
    <name evidence="2" type="ORF">PAEG_LOCUS1126</name>
</gene>
<evidence type="ECO:0000313" key="2">
    <source>
        <dbReference type="EMBL" id="CAH2208518.1"/>
    </source>
</evidence>
<dbReference type="EMBL" id="CAKXAJ010003805">
    <property type="protein sequence ID" value="CAH2208518.1"/>
    <property type="molecule type" value="Genomic_DNA"/>
</dbReference>
<proteinExistence type="predicted"/>
<organism evidence="2 3">
    <name type="scientific">Pararge aegeria aegeria</name>
    <dbReference type="NCBI Taxonomy" id="348720"/>
    <lineage>
        <taxon>Eukaryota</taxon>
        <taxon>Metazoa</taxon>
        <taxon>Ecdysozoa</taxon>
        <taxon>Arthropoda</taxon>
        <taxon>Hexapoda</taxon>
        <taxon>Insecta</taxon>
        <taxon>Pterygota</taxon>
        <taxon>Neoptera</taxon>
        <taxon>Endopterygota</taxon>
        <taxon>Lepidoptera</taxon>
        <taxon>Glossata</taxon>
        <taxon>Ditrysia</taxon>
        <taxon>Papilionoidea</taxon>
        <taxon>Nymphalidae</taxon>
        <taxon>Satyrinae</taxon>
        <taxon>Satyrini</taxon>
        <taxon>Parargina</taxon>
        <taxon>Pararge</taxon>
    </lineage>
</organism>
<accession>A0A8S4QEV7</accession>
<reference evidence="2" key="1">
    <citation type="submission" date="2022-03" db="EMBL/GenBank/DDBJ databases">
        <authorList>
            <person name="Lindestad O."/>
        </authorList>
    </citation>
    <scope>NUCLEOTIDE SEQUENCE</scope>
</reference>
<feature type="non-terminal residue" evidence="2">
    <location>
        <position position="1"/>
    </location>
</feature>
<feature type="compositionally biased region" description="Polar residues" evidence="1">
    <location>
        <begin position="31"/>
        <end position="66"/>
    </location>
</feature>
<sequence>MFSKAKRFDSLAMKNQPKVSSKRDLEKTGVKVTSISKPAKAISTSSKDFDTQSQCSSTHSIKSFKT</sequence>
<keyword evidence="3" id="KW-1185">Reference proteome</keyword>
<comment type="caution">
    <text evidence="2">The sequence shown here is derived from an EMBL/GenBank/DDBJ whole genome shotgun (WGS) entry which is preliminary data.</text>
</comment>
<dbReference type="AlphaFoldDB" id="A0A8S4QEV7"/>
<name>A0A8S4QEV7_9NEOP</name>
<dbReference type="Proteomes" id="UP000838756">
    <property type="component" value="Unassembled WGS sequence"/>
</dbReference>